<accession>A0A6V7TP67</accession>
<evidence type="ECO:0000313" key="1">
    <source>
        <dbReference type="EMBL" id="CAD2127869.1"/>
    </source>
</evidence>
<sequence length="185" mass="21538">MRRPRTIKTGYSSNETISAQINQQLQRRAAQQVSCRYCRLRRCCSTSLPLLSSTSLLFNNSESQCRSEVSSVTEMYVEVRRKQYDPKIEFVERSRPPKVKKVGYNSYLNGSLYVGDEVIGLNDEEIRTADDFNRIVCARSNEPARLRIRVRRDCYYKINIKRVEGEQGRGRCWTWRSTCDEAACL</sequence>
<evidence type="ECO:0000313" key="2">
    <source>
        <dbReference type="Proteomes" id="UP000580250"/>
    </source>
</evidence>
<name>A0A6V7TP67_MELEN</name>
<dbReference type="Proteomes" id="UP000580250">
    <property type="component" value="Unassembled WGS sequence"/>
</dbReference>
<proteinExistence type="predicted"/>
<dbReference type="AlphaFoldDB" id="A0A6V7TP67"/>
<organism evidence="1 2">
    <name type="scientific">Meloidogyne enterolobii</name>
    <name type="common">Root-knot nematode worm</name>
    <name type="synonym">Meloidogyne mayaguensis</name>
    <dbReference type="NCBI Taxonomy" id="390850"/>
    <lineage>
        <taxon>Eukaryota</taxon>
        <taxon>Metazoa</taxon>
        <taxon>Ecdysozoa</taxon>
        <taxon>Nematoda</taxon>
        <taxon>Chromadorea</taxon>
        <taxon>Rhabditida</taxon>
        <taxon>Tylenchina</taxon>
        <taxon>Tylenchomorpha</taxon>
        <taxon>Tylenchoidea</taxon>
        <taxon>Meloidogynidae</taxon>
        <taxon>Meloidogyninae</taxon>
        <taxon>Meloidogyne</taxon>
    </lineage>
</organism>
<dbReference type="EMBL" id="CAJEWN010000006">
    <property type="protein sequence ID" value="CAD2127869.1"/>
    <property type="molecule type" value="Genomic_DNA"/>
</dbReference>
<comment type="caution">
    <text evidence="1">The sequence shown here is derived from an EMBL/GenBank/DDBJ whole genome shotgun (WGS) entry which is preliminary data.</text>
</comment>
<gene>
    <name evidence="1" type="ORF">MENT_LOCUS2051</name>
</gene>
<reference evidence="1 2" key="1">
    <citation type="submission" date="2020-08" db="EMBL/GenBank/DDBJ databases">
        <authorList>
            <person name="Koutsovoulos G."/>
            <person name="Danchin GJ E."/>
        </authorList>
    </citation>
    <scope>NUCLEOTIDE SEQUENCE [LARGE SCALE GENOMIC DNA]</scope>
</reference>
<protein>
    <submittedName>
        <fullName evidence="1">Uncharacterized protein</fullName>
    </submittedName>
</protein>